<gene>
    <name evidence="2" type="ORF">BpHYR1_046129</name>
</gene>
<dbReference type="AlphaFoldDB" id="A0A3M7P634"/>
<protein>
    <recommendedName>
        <fullName evidence="1">Endonuclease/exonuclease/phosphatase domain-containing protein</fullName>
    </recommendedName>
</protein>
<sequence length="165" mass="19144">MESFSEFNTNLIILESELKSNRDKKQPFIILGDWNADVQRGKRFDLSFKNFITRNDLILSDNVTNSDCSFTYRNGTYNAWLDHAVWCSKNSKFINSECLVLNEIDNPSDHLPICLKFKVNSSHANPNFIKIYNQNLEIEIRSSSLLDIINKEPTQNQIEDSYSLL</sequence>
<dbReference type="Pfam" id="PF03372">
    <property type="entry name" value="Exo_endo_phos"/>
    <property type="match status" value="1"/>
</dbReference>
<keyword evidence="3" id="KW-1185">Reference proteome</keyword>
<reference evidence="2 3" key="1">
    <citation type="journal article" date="2018" name="Sci. Rep.">
        <title>Genomic signatures of local adaptation to the degree of environmental predictability in rotifers.</title>
        <authorList>
            <person name="Franch-Gras L."/>
            <person name="Hahn C."/>
            <person name="Garcia-Roger E.M."/>
            <person name="Carmona M.J."/>
            <person name="Serra M."/>
            <person name="Gomez A."/>
        </authorList>
    </citation>
    <scope>NUCLEOTIDE SEQUENCE [LARGE SCALE GENOMIC DNA]</scope>
    <source>
        <strain evidence="2">HYR1</strain>
    </source>
</reference>
<dbReference type="Proteomes" id="UP000276133">
    <property type="component" value="Unassembled WGS sequence"/>
</dbReference>
<dbReference type="EMBL" id="REGN01012974">
    <property type="protein sequence ID" value="RMZ94546.1"/>
    <property type="molecule type" value="Genomic_DNA"/>
</dbReference>
<dbReference type="SUPFAM" id="SSF56219">
    <property type="entry name" value="DNase I-like"/>
    <property type="match status" value="1"/>
</dbReference>
<proteinExistence type="predicted"/>
<feature type="domain" description="Endonuclease/exonuclease/phosphatase" evidence="1">
    <location>
        <begin position="17"/>
        <end position="110"/>
    </location>
</feature>
<dbReference type="GO" id="GO:0003824">
    <property type="term" value="F:catalytic activity"/>
    <property type="evidence" value="ECO:0007669"/>
    <property type="project" value="InterPro"/>
</dbReference>
<evidence type="ECO:0000313" key="2">
    <source>
        <dbReference type="EMBL" id="RMZ94546.1"/>
    </source>
</evidence>
<dbReference type="InterPro" id="IPR005135">
    <property type="entry name" value="Endo/exonuclease/phosphatase"/>
</dbReference>
<dbReference type="OrthoDB" id="10491024at2759"/>
<name>A0A3M7P634_BRAPC</name>
<comment type="caution">
    <text evidence="2">The sequence shown here is derived from an EMBL/GenBank/DDBJ whole genome shotgun (WGS) entry which is preliminary data.</text>
</comment>
<evidence type="ECO:0000259" key="1">
    <source>
        <dbReference type="Pfam" id="PF03372"/>
    </source>
</evidence>
<organism evidence="2 3">
    <name type="scientific">Brachionus plicatilis</name>
    <name type="common">Marine rotifer</name>
    <name type="synonym">Brachionus muelleri</name>
    <dbReference type="NCBI Taxonomy" id="10195"/>
    <lineage>
        <taxon>Eukaryota</taxon>
        <taxon>Metazoa</taxon>
        <taxon>Spiralia</taxon>
        <taxon>Gnathifera</taxon>
        <taxon>Rotifera</taxon>
        <taxon>Eurotatoria</taxon>
        <taxon>Monogononta</taxon>
        <taxon>Pseudotrocha</taxon>
        <taxon>Ploima</taxon>
        <taxon>Brachionidae</taxon>
        <taxon>Brachionus</taxon>
    </lineage>
</organism>
<evidence type="ECO:0000313" key="3">
    <source>
        <dbReference type="Proteomes" id="UP000276133"/>
    </source>
</evidence>
<feature type="non-terminal residue" evidence="2">
    <location>
        <position position="165"/>
    </location>
</feature>
<accession>A0A3M7P634</accession>
<dbReference type="Gene3D" id="3.60.10.10">
    <property type="entry name" value="Endonuclease/exonuclease/phosphatase"/>
    <property type="match status" value="1"/>
</dbReference>
<dbReference type="InterPro" id="IPR036691">
    <property type="entry name" value="Endo/exonu/phosph_ase_sf"/>
</dbReference>